<dbReference type="PANTHER" id="PTHR14189">
    <property type="entry name" value="PROTEIN PHOSPHATASE METHYLESTERASE-1 RELATED"/>
    <property type="match status" value="1"/>
</dbReference>
<evidence type="ECO:0000256" key="8">
    <source>
        <dbReference type="SAM" id="MobiDB-lite"/>
    </source>
</evidence>
<dbReference type="GeneID" id="37012657"/>
<dbReference type="PIRSF" id="PIRSF022950">
    <property type="entry name" value="PPase_methylesterase_euk"/>
    <property type="match status" value="1"/>
</dbReference>
<dbReference type="STRING" id="1684307.A0A316UCH2"/>
<feature type="active site" evidence="7">
    <location>
        <position position="397"/>
    </location>
</feature>
<dbReference type="EMBL" id="KZ819327">
    <property type="protein sequence ID" value="PWN20715.1"/>
    <property type="molecule type" value="Genomic_DNA"/>
</dbReference>
<feature type="domain" description="AB hydrolase-1" evidence="9">
    <location>
        <begin position="120"/>
        <end position="409"/>
    </location>
</feature>
<comment type="function">
    <text evidence="6">Demethylates proteins that have been reversibly carboxymethylated.</text>
</comment>
<reference evidence="10 11" key="1">
    <citation type="journal article" date="2018" name="Mol. Biol. Evol.">
        <title>Broad Genomic Sampling Reveals a Smut Pathogenic Ancestry of the Fungal Clade Ustilaginomycotina.</title>
        <authorList>
            <person name="Kijpornyongpan T."/>
            <person name="Mondo S.J."/>
            <person name="Barry K."/>
            <person name="Sandor L."/>
            <person name="Lee J."/>
            <person name="Lipzen A."/>
            <person name="Pangilinan J."/>
            <person name="LaButti K."/>
            <person name="Hainaut M."/>
            <person name="Henrissat B."/>
            <person name="Grigoriev I.V."/>
            <person name="Spatafora J.W."/>
            <person name="Aime M.C."/>
        </authorList>
    </citation>
    <scope>NUCLEOTIDE SEQUENCE [LARGE SCALE GENOMIC DNA]</scope>
    <source>
        <strain evidence="10 11">MCA 4718</strain>
    </source>
</reference>
<evidence type="ECO:0000313" key="11">
    <source>
        <dbReference type="Proteomes" id="UP000245942"/>
    </source>
</evidence>
<keyword evidence="11" id="KW-1185">Reference proteome</keyword>
<evidence type="ECO:0000256" key="7">
    <source>
        <dbReference type="PIRSR" id="PIRSR022950-1"/>
    </source>
</evidence>
<feature type="active site" evidence="7">
    <location>
        <position position="204"/>
    </location>
</feature>
<protein>
    <recommendedName>
        <fullName evidence="2 6">Protein phosphatase methylesterase 1</fullName>
        <shortName evidence="6">PME-1</shortName>
        <ecNumber evidence="6">3.1.1.-</ecNumber>
    </recommendedName>
</protein>
<dbReference type="Pfam" id="PF12697">
    <property type="entry name" value="Abhydrolase_6"/>
    <property type="match status" value="1"/>
</dbReference>
<comment type="similarity">
    <text evidence="1 6">Belongs to the AB hydrolase superfamily.</text>
</comment>
<name>A0A316UCH2_9BASI</name>
<evidence type="ECO:0000256" key="5">
    <source>
        <dbReference type="ARBA" id="ARBA00049203"/>
    </source>
</evidence>
<evidence type="ECO:0000259" key="9">
    <source>
        <dbReference type="Pfam" id="PF12697"/>
    </source>
</evidence>
<comment type="catalytic activity">
    <reaction evidence="5">
        <text>[phosphatase 2A protein]-C-terminal L-leucine methyl ester + H2O = [phosphatase 2A protein]-C-terminal L-leucine + methanol + H(+)</text>
        <dbReference type="Rhea" id="RHEA:48548"/>
        <dbReference type="Rhea" id="RHEA-COMP:12134"/>
        <dbReference type="Rhea" id="RHEA-COMP:12135"/>
        <dbReference type="ChEBI" id="CHEBI:15377"/>
        <dbReference type="ChEBI" id="CHEBI:15378"/>
        <dbReference type="ChEBI" id="CHEBI:17790"/>
        <dbReference type="ChEBI" id="CHEBI:90516"/>
        <dbReference type="ChEBI" id="CHEBI:90517"/>
        <dbReference type="EC" id="3.1.1.89"/>
    </reaction>
</comment>
<accession>A0A316UCH2</accession>
<evidence type="ECO:0000256" key="3">
    <source>
        <dbReference type="ARBA" id="ARBA00022487"/>
    </source>
</evidence>
<dbReference type="RefSeq" id="XP_025347875.1">
    <property type="nucleotide sequence ID" value="XM_025490923.1"/>
</dbReference>
<dbReference type="Proteomes" id="UP000245942">
    <property type="component" value="Unassembled WGS sequence"/>
</dbReference>
<dbReference type="EC" id="3.1.1.-" evidence="6"/>
<keyword evidence="4 6" id="KW-0378">Hydrolase</keyword>
<organism evidence="10 11">
    <name type="scientific">Pseudomicrostroma glucosiphilum</name>
    <dbReference type="NCBI Taxonomy" id="1684307"/>
    <lineage>
        <taxon>Eukaryota</taxon>
        <taxon>Fungi</taxon>
        <taxon>Dikarya</taxon>
        <taxon>Basidiomycota</taxon>
        <taxon>Ustilaginomycotina</taxon>
        <taxon>Exobasidiomycetes</taxon>
        <taxon>Microstromatales</taxon>
        <taxon>Microstromatales incertae sedis</taxon>
        <taxon>Pseudomicrostroma</taxon>
    </lineage>
</organism>
<dbReference type="SUPFAM" id="SSF53474">
    <property type="entry name" value="alpha/beta-Hydrolases"/>
    <property type="match status" value="1"/>
</dbReference>
<dbReference type="InterPro" id="IPR000073">
    <property type="entry name" value="AB_hydrolase_1"/>
</dbReference>
<feature type="region of interest" description="Disordered" evidence="8">
    <location>
        <begin position="47"/>
        <end position="115"/>
    </location>
</feature>
<evidence type="ECO:0000256" key="2">
    <source>
        <dbReference type="ARBA" id="ARBA00020672"/>
    </source>
</evidence>
<sequence>MAPPKLVPRKTNKGKENSIDYTPISAADCFEDAFQVELQGQGNWRVYLTPPKPIGPSGTRAPALSPKQGKTSATLPKATTAATASDPTLASLELPDVSSDEEEESQPSKTPTRDPGTLFFFHHGAGFSALSFALAAREVTRLTGGEAGVMALDCRGHGRTSHPASIPLPLDMSLERLTQDGVEVLHALYPEPGQMPTLVLVGHSMGGSIVTSLCAALQSLPTPVKVAGVAVLDVVEGTAMDALEGMKGIVLSHPKGFDSVAAGVKWHMDSGSIHNLDSARRSVPSLLVPNPSYSESTTSTQPIEDEAIEELAEEDDATVPHQSAADDSSSYPFIWRADLLATQQHWRGWFEGLSKRFLGARTARLLLLAGTDRLDKELMVGQMQGKYQLTVFPDVGHCLQEDAPEKTAKLLVDFWRRNEVTPGKLGIGLKRVGDA</sequence>
<evidence type="ECO:0000256" key="4">
    <source>
        <dbReference type="ARBA" id="ARBA00022801"/>
    </source>
</evidence>
<evidence type="ECO:0000256" key="1">
    <source>
        <dbReference type="ARBA" id="ARBA00008645"/>
    </source>
</evidence>
<dbReference type="GO" id="GO:0051723">
    <property type="term" value="F:protein methylesterase activity"/>
    <property type="evidence" value="ECO:0007669"/>
    <property type="project" value="UniProtKB-EC"/>
</dbReference>
<dbReference type="PANTHER" id="PTHR14189:SF0">
    <property type="entry name" value="PROTEIN PHOSPHATASE METHYLESTERASE 1"/>
    <property type="match status" value="1"/>
</dbReference>
<gene>
    <name evidence="10" type="ORF">BCV69DRAFT_270383</name>
</gene>
<dbReference type="AlphaFoldDB" id="A0A316UCH2"/>
<dbReference type="OrthoDB" id="194865at2759"/>
<evidence type="ECO:0000256" key="6">
    <source>
        <dbReference type="PIRNR" id="PIRNR022950"/>
    </source>
</evidence>
<feature type="compositionally biased region" description="Low complexity" evidence="8">
    <location>
        <begin position="70"/>
        <end position="85"/>
    </location>
</feature>
<proteinExistence type="inferred from homology"/>
<dbReference type="InterPro" id="IPR016812">
    <property type="entry name" value="PPase_methylesterase_euk"/>
</dbReference>
<keyword evidence="3 6" id="KW-0719">Serine esterase</keyword>
<feature type="active site" evidence="7">
    <location>
        <position position="233"/>
    </location>
</feature>
<evidence type="ECO:0000313" key="10">
    <source>
        <dbReference type="EMBL" id="PWN20715.1"/>
    </source>
</evidence>
<dbReference type="Gene3D" id="3.40.50.1820">
    <property type="entry name" value="alpha/beta hydrolase"/>
    <property type="match status" value="1"/>
</dbReference>
<dbReference type="InterPro" id="IPR029058">
    <property type="entry name" value="AB_hydrolase_fold"/>
</dbReference>